<comment type="caution">
    <text evidence="9">The sequence shown here is derived from an EMBL/GenBank/DDBJ whole genome shotgun (WGS) entry which is preliminary data.</text>
</comment>
<accession>A0A2V3PTC8</accession>
<feature type="domain" description="ABC3 transporter permease C-terminal" evidence="7">
    <location>
        <begin position="670"/>
        <end position="781"/>
    </location>
</feature>
<evidence type="ECO:0000313" key="10">
    <source>
        <dbReference type="Proteomes" id="UP000247973"/>
    </source>
</evidence>
<dbReference type="OrthoDB" id="905059at2"/>
<reference evidence="9 10" key="1">
    <citation type="submission" date="2018-03" db="EMBL/GenBank/DDBJ databases">
        <title>Genomic Encyclopedia of Archaeal and Bacterial Type Strains, Phase II (KMG-II): from individual species to whole genera.</title>
        <authorList>
            <person name="Goeker M."/>
        </authorList>
    </citation>
    <scope>NUCLEOTIDE SEQUENCE [LARGE SCALE GENOMIC DNA]</scope>
    <source>
        <strain evidence="9 10">DSM 100214</strain>
    </source>
</reference>
<feature type="domain" description="MacB-like periplasmic core" evidence="8">
    <location>
        <begin position="23"/>
        <end position="243"/>
    </location>
</feature>
<dbReference type="InterPro" id="IPR025857">
    <property type="entry name" value="MacB_PCD"/>
</dbReference>
<feature type="transmembrane region" description="Helical" evidence="6">
    <location>
        <begin position="370"/>
        <end position="397"/>
    </location>
</feature>
<feature type="transmembrane region" description="Helical" evidence="6">
    <location>
        <begin position="331"/>
        <end position="358"/>
    </location>
</feature>
<name>A0A2V3PTC8_9BACT</name>
<evidence type="ECO:0000256" key="3">
    <source>
        <dbReference type="ARBA" id="ARBA00022692"/>
    </source>
</evidence>
<evidence type="ECO:0000256" key="5">
    <source>
        <dbReference type="ARBA" id="ARBA00023136"/>
    </source>
</evidence>
<keyword evidence="5 6" id="KW-0472">Membrane</keyword>
<dbReference type="Proteomes" id="UP000247973">
    <property type="component" value="Unassembled WGS sequence"/>
</dbReference>
<feature type="domain" description="MacB-like periplasmic core" evidence="8">
    <location>
        <begin position="441"/>
        <end position="602"/>
    </location>
</feature>
<dbReference type="InterPro" id="IPR050250">
    <property type="entry name" value="Macrolide_Exporter_MacB"/>
</dbReference>
<protein>
    <submittedName>
        <fullName evidence="9">Putative ABC transport system permease protein</fullName>
    </submittedName>
</protein>
<dbReference type="Pfam" id="PF12704">
    <property type="entry name" value="MacB_PCD"/>
    <property type="match status" value="2"/>
</dbReference>
<organism evidence="9 10">
    <name type="scientific">Dysgonomonas alginatilytica</name>
    <dbReference type="NCBI Taxonomy" id="1605892"/>
    <lineage>
        <taxon>Bacteria</taxon>
        <taxon>Pseudomonadati</taxon>
        <taxon>Bacteroidota</taxon>
        <taxon>Bacteroidia</taxon>
        <taxon>Bacteroidales</taxon>
        <taxon>Dysgonomonadaceae</taxon>
        <taxon>Dysgonomonas</taxon>
    </lineage>
</organism>
<evidence type="ECO:0000259" key="7">
    <source>
        <dbReference type="Pfam" id="PF02687"/>
    </source>
</evidence>
<evidence type="ECO:0000313" key="9">
    <source>
        <dbReference type="EMBL" id="PXV66791.1"/>
    </source>
</evidence>
<dbReference type="PANTHER" id="PTHR30572">
    <property type="entry name" value="MEMBRANE COMPONENT OF TRANSPORTER-RELATED"/>
    <property type="match status" value="1"/>
</dbReference>
<evidence type="ECO:0000259" key="8">
    <source>
        <dbReference type="Pfam" id="PF12704"/>
    </source>
</evidence>
<dbReference type="GO" id="GO:0022857">
    <property type="term" value="F:transmembrane transporter activity"/>
    <property type="evidence" value="ECO:0007669"/>
    <property type="project" value="TreeGrafter"/>
</dbReference>
<keyword evidence="4 6" id="KW-1133">Transmembrane helix</keyword>
<dbReference type="Pfam" id="PF02687">
    <property type="entry name" value="FtsX"/>
    <property type="match status" value="2"/>
</dbReference>
<dbReference type="EMBL" id="QICL01000004">
    <property type="protein sequence ID" value="PXV66791.1"/>
    <property type="molecule type" value="Genomic_DNA"/>
</dbReference>
<keyword evidence="3 6" id="KW-0812">Transmembrane</keyword>
<evidence type="ECO:0000256" key="1">
    <source>
        <dbReference type="ARBA" id="ARBA00004651"/>
    </source>
</evidence>
<feature type="transmembrane region" description="Helical" evidence="6">
    <location>
        <begin position="718"/>
        <end position="740"/>
    </location>
</feature>
<feature type="domain" description="ABC3 transporter permease C-terminal" evidence="7">
    <location>
        <begin position="287"/>
        <end position="401"/>
    </location>
</feature>
<keyword evidence="2" id="KW-1003">Cell membrane</keyword>
<sequence length="788" mass="88409">MNNFNLIIRSLFKKKENNIIKILSLGTGLAVGLIIISKVFFELSYDNFYPDSERIYLIQSVAKVGTAGNEETKEYVQVSGAIAPGMKAEVPEVESATRITYMGWKTPFYTPDKKYYTGTFIMADSCFFDVLPRPMIVGNAKEILARPLYALVSESIAQKMGGNVVGQSIQHESYPGRRITIGGIFKDVPENTHLKYDIVVSLVSIKNFSYDGSLDWLGNDRYLGYVKLMPGTDPASLAPAIRQMQERNQSMEDMKKAGIDLSYTLLPLEKLNSDNPEAKRMTLLLSAIAFALIFTSIMNYILILISTLVNRGKVISIYKCYGAEKKDISKLIFGETFFHLIISLVISILLIFCFRGTAEEILSVSVDSLFSLRTCLFLGIICILISLIIGFIPSYLFSRIPVASVFRNLTGTRRGWKMALLFFQLLTTTFLVTLLVIVSRQYDVLVNVDPGYNYEKLLYYRASGMNENERQKIIDELRALSEVEMIATADQLPFYSQSGNNVFLPNDERELFNIADLYGADENYLSLMKIPIIEGKGFDKETSNKGDVIVSRKFADKLSEIANWKDGAIGKDIRISEHDACRIVGVYNDIRIGSVSNEDRRPSAIFYSDKPAEFILIKMNELQSDNIQKVYDVLKKIFPEKDITLPIYKDSIVQIYYSSRQFLNAITIGGIVTLIITLIGLIGYTTHEVNRRRSEIAIRRVNGATISDILKLFVKDNLWIVFPALVCGGIAAAIAAAKWMEDFSEKTELSPLLFISCGTAVLVTVLSVVCLNCLYTANQNPVDTLKTD</sequence>
<dbReference type="PANTHER" id="PTHR30572:SF18">
    <property type="entry name" value="ABC-TYPE MACROLIDE FAMILY EXPORT SYSTEM PERMEASE COMPONENT 2"/>
    <property type="match status" value="1"/>
</dbReference>
<proteinExistence type="predicted"/>
<keyword evidence="10" id="KW-1185">Reference proteome</keyword>
<feature type="transmembrane region" description="Helical" evidence="6">
    <location>
        <begin position="283"/>
        <end position="310"/>
    </location>
</feature>
<gene>
    <name evidence="9" type="ORF">CLV62_10451</name>
</gene>
<evidence type="ECO:0000256" key="4">
    <source>
        <dbReference type="ARBA" id="ARBA00022989"/>
    </source>
</evidence>
<evidence type="ECO:0000256" key="2">
    <source>
        <dbReference type="ARBA" id="ARBA00022475"/>
    </source>
</evidence>
<feature type="transmembrane region" description="Helical" evidence="6">
    <location>
        <begin position="20"/>
        <end position="41"/>
    </location>
</feature>
<feature type="transmembrane region" description="Helical" evidence="6">
    <location>
        <begin position="418"/>
        <end position="438"/>
    </location>
</feature>
<evidence type="ECO:0000256" key="6">
    <source>
        <dbReference type="SAM" id="Phobius"/>
    </source>
</evidence>
<dbReference type="InterPro" id="IPR003838">
    <property type="entry name" value="ABC3_permease_C"/>
</dbReference>
<dbReference type="GO" id="GO:0005886">
    <property type="term" value="C:plasma membrane"/>
    <property type="evidence" value="ECO:0007669"/>
    <property type="project" value="UniProtKB-SubCell"/>
</dbReference>
<dbReference type="AlphaFoldDB" id="A0A2V3PTC8"/>
<feature type="transmembrane region" description="Helical" evidence="6">
    <location>
        <begin position="662"/>
        <end position="684"/>
    </location>
</feature>
<comment type="subcellular location">
    <subcellularLocation>
        <location evidence="1">Cell membrane</location>
        <topology evidence="1">Multi-pass membrane protein</topology>
    </subcellularLocation>
</comment>
<dbReference type="RefSeq" id="WP_110309753.1">
    <property type="nucleotide sequence ID" value="NZ_QICL01000004.1"/>
</dbReference>
<feature type="transmembrane region" description="Helical" evidence="6">
    <location>
        <begin position="752"/>
        <end position="775"/>
    </location>
</feature>